<dbReference type="GO" id="GO:0005525">
    <property type="term" value="F:GTP binding"/>
    <property type="evidence" value="ECO:0007669"/>
    <property type="project" value="UniProtKB-KW"/>
</dbReference>
<dbReference type="PROSITE" id="PS51716">
    <property type="entry name" value="G_IRG"/>
    <property type="match status" value="1"/>
</dbReference>
<keyword evidence="2" id="KW-0547">Nucleotide-binding</keyword>
<dbReference type="InterPro" id="IPR027417">
    <property type="entry name" value="P-loop_NTPase"/>
</dbReference>
<dbReference type="Pfam" id="PF05049">
    <property type="entry name" value="IIGP"/>
    <property type="match status" value="1"/>
</dbReference>
<dbReference type="SUPFAM" id="SSF52540">
    <property type="entry name" value="P-loop containing nucleoside triphosphate hydrolases"/>
    <property type="match status" value="1"/>
</dbReference>
<evidence type="ECO:0000256" key="2">
    <source>
        <dbReference type="ARBA" id="ARBA00022741"/>
    </source>
</evidence>
<evidence type="ECO:0000313" key="7">
    <source>
        <dbReference type="Proteomes" id="UP001175211"/>
    </source>
</evidence>
<dbReference type="InterPro" id="IPR030385">
    <property type="entry name" value="G_IRG_dom"/>
</dbReference>
<name>A0AA39TQ04_ARMTA</name>
<dbReference type="EMBL" id="JAUEPS010000009">
    <property type="protein sequence ID" value="KAK0462448.1"/>
    <property type="molecule type" value="Genomic_DNA"/>
</dbReference>
<evidence type="ECO:0000259" key="5">
    <source>
        <dbReference type="PROSITE" id="PS51716"/>
    </source>
</evidence>
<evidence type="ECO:0000256" key="1">
    <source>
        <dbReference type="ARBA" id="ARBA00005429"/>
    </source>
</evidence>
<gene>
    <name evidence="6" type="ORF">EV420DRAFT_1188207</name>
</gene>
<keyword evidence="3" id="KW-0378">Hydrolase</keyword>
<accession>A0AA39TQ04</accession>
<keyword evidence="4" id="KW-0342">GTP-binding</keyword>
<dbReference type="AlphaFoldDB" id="A0AA39TQ04"/>
<dbReference type="PANTHER" id="PTHR32341:SF10">
    <property type="entry name" value="INTERFERON-INDUCIBLE GTPASE 5"/>
    <property type="match status" value="1"/>
</dbReference>
<comment type="similarity">
    <text evidence="1">Belongs to the TRAFAC class dynamin-like GTPase superfamily. IRG family.</text>
</comment>
<dbReference type="Proteomes" id="UP001175211">
    <property type="component" value="Unassembled WGS sequence"/>
</dbReference>
<sequence length="345" mass="39195">MEEGRSPEWPSKERYDMVKRHLYQDRKFHLAIAGKSGTGKSSLINAFRGIWDGEEGSASTDVVESTTTVTPYPDPNPANPFIWFDIPGSGTVNCPDWTYFNDQGLYIFDAIIVLLGDRFTESDLAILKNCKRYSIPTYIVRSKSDIHIEDLAEKKRRVADPRADLIKIADEARNEYLAKTQETVRRNLMNIDPPPLPQRVYAVSRNTLTLLVREESLDDLDVLDEHELLRDLLQDAYSRRSEKSLHVMQALMKNAGTEVFQDPCLFPESFGQKSGQNFGFRDPILGQNPDKMTPPRCKLESEIRTTMRQYLEVTSKSGQVAAIEARMTEQRLGLLLSLACTLSDI</sequence>
<dbReference type="GO" id="GO:0016020">
    <property type="term" value="C:membrane"/>
    <property type="evidence" value="ECO:0007669"/>
    <property type="project" value="InterPro"/>
</dbReference>
<reference evidence="6" key="1">
    <citation type="submission" date="2023-06" db="EMBL/GenBank/DDBJ databases">
        <authorList>
            <consortium name="Lawrence Berkeley National Laboratory"/>
            <person name="Ahrendt S."/>
            <person name="Sahu N."/>
            <person name="Indic B."/>
            <person name="Wong-Bajracharya J."/>
            <person name="Merenyi Z."/>
            <person name="Ke H.-M."/>
            <person name="Monk M."/>
            <person name="Kocsube S."/>
            <person name="Drula E."/>
            <person name="Lipzen A."/>
            <person name="Balint B."/>
            <person name="Henrissat B."/>
            <person name="Andreopoulos B."/>
            <person name="Martin F.M."/>
            <person name="Harder C.B."/>
            <person name="Rigling D."/>
            <person name="Ford K.L."/>
            <person name="Foster G.D."/>
            <person name="Pangilinan J."/>
            <person name="Papanicolaou A."/>
            <person name="Barry K."/>
            <person name="LaButti K."/>
            <person name="Viragh M."/>
            <person name="Koriabine M."/>
            <person name="Yan M."/>
            <person name="Riley R."/>
            <person name="Champramary S."/>
            <person name="Plett K.L."/>
            <person name="Tsai I.J."/>
            <person name="Slot J."/>
            <person name="Sipos G."/>
            <person name="Plett J."/>
            <person name="Nagy L.G."/>
            <person name="Grigoriev I.V."/>
        </authorList>
    </citation>
    <scope>NUCLEOTIDE SEQUENCE</scope>
    <source>
        <strain evidence="6">CCBAS 213</strain>
    </source>
</reference>
<evidence type="ECO:0000256" key="3">
    <source>
        <dbReference type="ARBA" id="ARBA00022801"/>
    </source>
</evidence>
<evidence type="ECO:0000256" key="4">
    <source>
        <dbReference type="ARBA" id="ARBA00023134"/>
    </source>
</evidence>
<dbReference type="PANTHER" id="PTHR32341">
    <property type="entry name" value="INTERFERON-INDUCIBLE GTPASE"/>
    <property type="match status" value="1"/>
</dbReference>
<comment type="caution">
    <text evidence="6">The sequence shown here is derived from an EMBL/GenBank/DDBJ whole genome shotgun (WGS) entry which is preliminary data.</text>
</comment>
<dbReference type="Gene3D" id="3.40.50.300">
    <property type="entry name" value="P-loop containing nucleotide triphosphate hydrolases"/>
    <property type="match status" value="1"/>
</dbReference>
<dbReference type="InterPro" id="IPR007743">
    <property type="entry name" value="Immunity-related_GTPase-like"/>
</dbReference>
<dbReference type="GeneID" id="85349819"/>
<keyword evidence="7" id="KW-1185">Reference proteome</keyword>
<protein>
    <submittedName>
        <fullName evidence="6">Interferon-inducible GTPase-domain-containing protein</fullName>
    </submittedName>
</protein>
<proteinExistence type="inferred from homology"/>
<dbReference type="RefSeq" id="XP_060334060.1">
    <property type="nucleotide sequence ID" value="XM_060466271.1"/>
</dbReference>
<dbReference type="GO" id="GO:0016787">
    <property type="term" value="F:hydrolase activity"/>
    <property type="evidence" value="ECO:0007669"/>
    <property type="project" value="UniProtKB-KW"/>
</dbReference>
<organism evidence="6 7">
    <name type="scientific">Armillaria tabescens</name>
    <name type="common">Ringless honey mushroom</name>
    <name type="synonym">Agaricus tabescens</name>
    <dbReference type="NCBI Taxonomy" id="1929756"/>
    <lineage>
        <taxon>Eukaryota</taxon>
        <taxon>Fungi</taxon>
        <taxon>Dikarya</taxon>
        <taxon>Basidiomycota</taxon>
        <taxon>Agaricomycotina</taxon>
        <taxon>Agaricomycetes</taxon>
        <taxon>Agaricomycetidae</taxon>
        <taxon>Agaricales</taxon>
        <taxon>Marasmiineae</taxon>
        <taxon>Physalacriaceae</taxon>
        <taxon>Desarmillaria</taxon>
    </lineage>
</organism>
<feature type="domain" description="IRG-type G" evidence="5">
    <location>
        <begin position="26"/>
        <end position="224"/>
    </location>
</feature>
<dbReference type="InterPro" id="IPR051515">
    <property type="entry name" value="IRG"/>
</dbReference>
<evidence type="ECO:0000313" key="6">
    <source>
        <dbReference type="EMBL" id="KAK0462448.1"/>
    </source>
</evidence>